<reference evidence="1" key="1">
    <citation type="submission" date="2021-01" db="EMBL/GenBank/DDBJ databases">
        <authorList>
            <person name="Eckstrom K.M.E."/>
        </authorList>
    </citation>
    <scope>NUCLEOTIDE SEQUENCE</scope>
    <source>
        <strain evidence="1">UVCC 0001</strain>
    </source>
</reference>
<comment type="caution">
    <text evidence="1">The sequence shown here is derived from an EMBL/GenBank/DDBJ whole genome shotgun (WGS) entry which is preliminary data.</text>
</comment>
<keyword evidence="2" id="KW-1185">Reference proteome</keyword>
<proteinExistence type="predicted"/>
<protein>
    <submittedName>
        <fullName evidence="1">Uncharacterized protein</fullName>
    </submittedName>
</protein>
<sequence length="190" mass="20475">MGSCAPPLSEEQKASTKDLNTKLEEAASQKGAAGVVQVVDESGEKFTESNVTHAIHSFASSIKSGDDVASLSKKPGFQVLIDMVLTGLHRYPEEALARVVEDCGRLGLDEGMLLDEIGRHLMDRVPHMLGQDLVALVKGYAGTQHSPSILLFHAISDRLKELGEEVIDAEAKKAVDEAFDSLGYSKLKPF</sequence>
<organism evidence="1 2">
    <name type="scientific">Prototheca wickerhamii</name>
    <dbReference type="NCBI Taxonomy" id="3111"/>
    <lineage>
        <taxon>Eukaryota</taxon>
        <taxon>Viridiplantae</taxon>
        <taxon>Chlorophyta</taxon>
        <taxon>core chlorophytes</taxon>
        <taxon>Trebouxiophyceae</taxon>
        <taxon>Chlorellales</taxon>
        <taxon>Chlorellaceae</taxon>
        <taxon>Prototheca</taxon>
    </lineage>
</organism>
<dbReference type="Proteomes" id="UP001255856">
    <property type="component" value="Unassembled WGS sequence"/>
</dbReference>
<dbReference type="EMBL" id="JASFZW010000001">
    <property type="protein sequence ID" value="KAK2080489.1"/>
    <property type="molecule type" value="Genomic_DNA"/>
</dbReference>
<evidence type="ECO:0000313" key="2">
    <source>
        <dbReference type="Proteomes" id="UP001255856"/>
    </source>
</evidence>
<dbReference type="AlphaFoldDB" id="A0AAD9MIP2"/>
<name>A0AAD9MIP2_PROWI</name>
<gene>
    <name evidence="1" type="ORF">QBZ16_000342</name>
</gene>
<accession>A0AAD9MIP2</accession>
<evidence type="ECO:0000313" key="1">
    <source>
        <dbReference type="EMBL" id="KAK2080489.1"/>
    </source>
</evidence>